<dbReference type="AlphaFoldDB" id="A0A085MJZ8"/>
<dbReference type="PANTHER" id="PTHR24252:SF7">
    <property type="entry name" value="HYALIN"/>
    <property type="match status" value="1"/>
</dbReference>
<dbReference type="PROSITE" id="PS50240">
    <property type="entry name" value="TRYPSIN_DOM"/>
    <property type="match status" value="1"/>
</dbReference>
<keyword evidence="2" id="KW-0720">Serine protease</keyword>
<dbReference type="SUPFAM" id="SSF50494">
    <property type="entry name" value="Trypsin-like serine proteases"/>
    <property type="match status" value="1"/>
</dbReference>
<name>A0A085MJZ8_9BILA</name>
<sequence length="385" mass="43300">MLKLDFEIILTCGNMKSHMRNLLVPIICSVFLLINYSEKCEAMPILIHESQSPDKDTKKVIVKMMEQCCGSVSVRAAYMQEENLPHYASRLKTARTGEAFCGQPFYKPIFSTEDRARNRISNGIEARRHSHPWIALLIIKEANLFAQCGGSLIHWKHENASALILTAAHCVIDRLRCREREAAWEKVNNSSFERPEGCPLADAGSVTAYLGMHDLGRLTSVMKKLHATAIRAAKFDNTKRTDDIALIKLEKEVTYSVATQGICLPAENEDLPPPEIPCLVAGWGRLRDGSNAHKLQQFQTYIIDGEIRNPYFRKDLMICTGHRKKHTGVRKGDSGGPLVCLRNNTFVVYGVVSFAFRESCTDKQAFTKLTQYLPWLNTAISQLNG</sequence>
<dbReference type="InterPro" id="IPR001314">
    <property type="entry name" value="Peptidase_S1A"/>
</dbReference>
<keyword evidence="2" id="KW-0645">Protease</keyword>
<dbReference type="PANTHER" id="PTHR24252">
    <property type="entry name" value="ACROSIN-RELATED"/>
    <property type="match status" value="1"/>
</dbReference>
<keyword evidence="1" id="KW-1015">Disulfide bond</keyword>
<dbReference type="Proteomes" id="UP000030764">
    <property type="component" value="Unassembled WGS sequence"/>
</dbReference>
<evidence type="ECO:0000259" key="3">
    <source>
        <dbReference type="PROSITE" id="PS50240"/>
    </source>
</evidence>
<keyword evidence="5" id="KW-1185">Reference proteome</keyword>
<gene>
    <name evidence="4" type="ORF">M513_01647</name>
</gene>
<reference evidence="4 5" key="1">
    <citation type="journal article" date="2014" name="Nat. Genet.">
        <title>Genome and transcriptome of the porcine whipworm Trichuris suis.</title>
        <authorList>
            <person name="Jex A.R."/>
            <person name="Nejsum P."/>
            <person name="Schwarz E.M."/>
            <person name="Hu L."/>
            <person name="Young N.D."/>
            <person name="Hall R.S."/>
            <person name="Korhonen P.K."/>
            <person name="Liao S."/>
            <person name="Thamsborg S."/>
            <person name="Xia J."/>
            <person name="Xu P."/>
            <person name="Wang S."/>
            <person name="Scheerlinck J.P."/>
            <person name="Hofmann A."/>
            <person name="Sternberg P.W."/>
            <person name="Wang J."/>
            <person name="Gasser R.B."/>
        </authorList>
    </citation>
    <scope>NUCLEOTIDE SEQUENCE [LARGE SCALE GENOMIC DNA]</scope>
    <source>
        <strain evidence="4">DCEP-RM93M</strain>
    </source>
</reference>
<dbReference type="InterPro" id="IPR018114">
    <property type="entry name" value="TRYPSIN_HIS"/>
</dbReference>
<proteinExistence type="predicted"/>
<dbReference type="PROSITE" id="PS00134">
    <property type="entry name" value="TRYPSIN_HIS"/>
    <property type="match status" value="1"/>
</dbReference>
<protein>
    <recommendedName>
        <fullName evidence="3">Peptidase S1 domain-containing protein</fullName>
    </recommendedName>
</protein>
<dbReference type="Gene3D" id="2.40.10.10">
    <property type="entry name" value="Trypsin-like serine proteases"/>
    <property type="match status" value="1"/>
</dbReference>
<organism evidence="4 5">
    <name type="scientific">Trichuris suis</name>
    <name type="common">pig whipworm</name>
    <dbReference type="NCBI Taxonomy" id="68888"/>
    <lineage>
        <taxon>Eukaryota</taxon>
        <taxon>Metazoa</taxon>
        <taxon>Ecdysozoa</taxon>
        <taxon>Nematoda</taxon>
        <taxon>Enoplea</taxon>
        <taxon>Dorylaimia</taxon>
        <taxon>Trichinellida</taxon>
        <taxon>Trichuridae</taxon>
        <taxon>Trichuris</taxon>
    </lineage>
</organism>
<dbReference type="SMART" id="SM00020">
    <property type="entry name" value="Tryp_SPc"/>
    <property type="match status" value="1"/>
</dbReference>
<dbReference type="PRINTS" id="PR00722">
    <property type="entry name" value="CHYMOTRYPSIN"/>
</dbReference>
<dbReference type="InterPro" id="IPR043504">
    <property type="entry name" value="Peptidase_S1_PA_chymotrypsin"/>
</dbReference>
<dbReference type="InterPro" id="IPR033116">
    <property type="entry name" value="TRYPSIN_SER"/>
</dbReference>
<dbReference type="InterPro" id="IPR001254">
    <property type="entry name" value="Trypsin_dom"/>
</dbReference>
<evidence type="ECO:0000313" key="4">
    <source>
        <dbReference type="EMBL" id="KFD57544.1"/>
    </source>
</evidence>
<evidence type="ECO:0000313" key="5">
    <source>
        <dbReference type="Proteomes" id="UP000030764"/>
    </source>
</evidence>
<dbReference type="InterPro" id="IPR009003">
    <property type="entry name" value="Peptidase_S1_PA"/>
</dbReference>
<dbReference type="EMBL" id="KL363188">
    <property type="protein sequence ID" value="KFD57544.1"/>
    <property type="molecule type" value="Genomic_DNA"/>
</dbReference>
<dbReference type="CDD" id="cd00190">
    <property type="entry name" value="Tryp_SPc"/>
    <property type="match status" value="1"/>
</dbReference>
<dbReference type="GO" id="GO:0004252">
    <property type="term" value="F:serine-type endopeptidase activity"/>
    <property type="evidence" value="ECO:0007669"/>
    <property type="project" value="InterPro"/>
</dbReference>
<evidence type="ECO:0000256" key="2">
    <source>
        <dbReference type="RuleBase" id="RU363034"/>
    </source>
</evidence>
<dbReference type="Pfam" id="PF00089">
    <property type="entry name" value="Trypsin"/>
    <property type="match status" value="2"/>
</dbReference>
<dbReference type="GO" id="GO:0006508">
    <property type="term" value="P:proteolysis"/>
    <property type="evidence" value="ECO:0007669"/>
    <property type="project" value="UniProtKB-KW"/>
</dbReference>
<keyword evidence="2" id="KW-0378">Hydrolase</keyword>
<dbReference type="PROSITE" id="PS00135">
    <property type="entry name" value="TRYPSIN_SER"/>
    <property type="match status" value="1"/>
</dbReference>
<accession>A0A085MJZ8</accession>
<feature type="domain" description="Peptidase S1" evidence="3">
    <location>
        <begin position="120"/>
        <end position="381"/>
    </location>
</feature>
<evidence type="ECO:0000256" key="1">
    <source>
        <dbReference type="ARBA" id="ARBA00023157"/>
    </source>
</evidence>